<dbReference type="OrthoDB" id="9770107at2"/>
<dbReference type="GO" id="GO:0004185">
    <property type="term" value="F:serine-type carboxypeptidase activity"/>
    <property type="evidence" value="ECO:0007669"/>
    <property type="project" value="InterPro"/>
</dbReference>
<evidence type="ECO:0000313" key="4">
    <source>
        <dbReference type="Proteomes" id="UP000297737"/>
    </source>
</evidence>
<gene>
    <name evidence="3" type="ORF">EUV02_05700</name>
</gene>
<feature type="region of interest" description="Disordered" evidence="1">
    <location>
        <begin position="23"/>
        <end position="62"/>
    </location>
</feature>
<feature type="signal peptide" evidence="2">
    <location>
        <begin position="1"/>
        <end position="23"/>
    </location>
</feature>
<reference evidence="3 4" key="1">
    <citation type="submission" date="2019-02" db="EMBL/GenBank/DDBJ databases">
        <title>Polymorphobacter sp. isolated from the lake at the Tibet of China.</title>
        <authorList>
            <person name="Li A."/>
        </authorList>
    </citation>
    <scope>NUCLEOTIDE SEQUENCE [LARGE SCALE GENOMIC DNA]</scope>
    <source>
        <strain evidence="3 4">DJ1R-1</strain>
    </source>
</reference>
<evidence type="ECO:0000256" key="2">
    <source>
        <dbReference type="SAM" id="SignalP"/>
    </source>
</evidence>
<comment type="caution">
    <text evidence="3">The sequence shown here is derived from an EMBL/GenBank/DDBJ whole genome shotgun (WGS) entry which is preliminary data.</text>
</comment>
<dbReference type="InterPro" id="IPR001563">
    <property type="entry name" value="Peptidase_S10"/>
</dbReference>
<evidence type="ECO:0000256" key="1">
    <source>
        <dbReference type="SAM" id="MobiDB-lite"/>
    </source>
</evidence>
<dbReference type="InterPro" id="IPR029058">
    <property type="entry name" value="AB_hydrolase_fold"/>
</dbReference>
<dbReference type="Pfam" id="PF00450">
    <property type="entry name" value="Peptidase_S10"/>
    <property type="match status" value="1"/>
</dbReference>
<dbReference type="SUPFAM" id="SSF53474">
    <property type="entry name" value="alpha/beta-Hydrolases"/>
    <property type="match status" value="1"/>
</dbReference>
<protein>
    <submittedName>
        <fullName evidence="3">Peptidase S10</fullName>
    </submittedName>
</protein>
<sequence>MRRLSPFAAALLATAMIAAPGIAADSKTKTETSTSTEKSGDKPDPDVAAASTTEDAQPSRHSVQIAGRTVNYTATPGTLIIRDDDGKPTASVFYTAYTVEGAAANRPVTFLFNGGPGSSTMWLHMGSVGPMRVDTPNVAASATAPYRVVPNANSLLDRSDLVFIDAVGTGYSRPLGDMKGPEFWGVDGDIDAFAKAIQRWVTKNNRWDSPKFIMGESYGTLRAAGLVYALQQRGMPMNGVMLVSSILNYGIRNPGFDQLDVTYLPSYAATAWYHKRAGQGTDLASFVAQAQAYARGPYLLAMQKGDTLTPAEAQAVATELSKFTGLSTQVLLENDLRVELGRFRKQLLLDQRKSVGRLDSRFTGTDVDAGGENPDYDAADASLSGAYVGALNTYLTGTLGYKTKLSYRPNYYSKINPSWDWKHKAPDGNRPLPVADTALDLAAAMRENPRLKVLSANGYYDMATPFTGAEYDLAHMQLDPSLRPNLSFTYYPAGHMFYIEPGSLAAFRTDLLRFYDSATR</sequence>
<proteinExistence type="predicted"/>
<feature type="chain" id="PRO_5021350589" evidence="2">
    <location>
        <begin position="24"/>
        <end position="520"/>
    </location>
</feature>
<accession>A0A4Y9ES80</accession>
<dbReference type="Gene3D" id="3.40.50.1820">
    <property type="entry name" value="alpha/beta hydrolase"/>
    <property type="match status" value="1"/>
</dbReference>
<dbReference type="EMBL" id="SIHO01000001">
    <property type="protein sequence ID" value="TFU06475.1"/>
    <property type="molecule type" value="Genomic_DNA"/>
</dbReference>
<keyword evidence="2" id="KW-0732">Signal</keyword>
<dbReference type="Proteomes" id="UP000297737">
    <property type="component" value="Unassembled WGS sequence"/>
</dbReference>
<dbReference type="AlphaFoldDB" id="A0A4Y9ES80"/>
<evidence type="ECO:0000313" key="3">
    <source>
        <dbReference type="EMBL" id="TFU06475.1"/>
    </source>
</evidence>
<name>A0A4Y9ES80_9SPHN</name>
<organism evidence="3 4">
    <name type="scientific">Glacieibacterium arshaanense</name>
    <dbReference type="NCBI Taxonomy" id="2511025"/>
    <lineage>
        <taxon>Bacteria</taxon>
        <taxon>Pseudomonadati</taxon>
        <taxon>Pseudomonadota</taxon>
        <taxon>Alphaproteobacteria</taxon>
        <taxon>Sphingomonadales</taxon>
        <taxon>Sphingosinicellaceae</taxon>
        <taxon>Glacieibacterium</taxon>
    </lineage>
</organism>
<dbReference type="GO" id="GO:0006508">
    <property type="term" value="P:proteolysis"/>
    <property type="evidence" value="ECO:0007669"/>
    <property type="project" value="InterPro"/>
</dbReference>
<keyword evidence="4" id="KW-1185">Reference proteome</keyword>
<feature type="compositionally biased region" description="Polar residues" evidence="1">
    <location>
        <begin position="50"/>
        <end position="62"/>
    </location>
</feature>